<organism evidence="1 2">
    <name type="scientific">Smallanthus sonchifolius</name>
    <dbReference type="NCBI Taxonomy" id="185202"/>
    <lineage>
        <taxon>Eukaryota</taxon>
        <taxon>Viridiplantae</taxon>
        <taxon>Streptophyta</taxon>
        <taxon>Embryophyta</taxon>
        <taxon>Tracheophyta</taxon>
        <taxon>Spermatophyta</taxon>
        <taxon>Magnoliopsida</taxon>
        <taxon>eudicotyledons</taxon>
        <taxon>Gunneridae</taxon>
        <taxon>Pentapetalae</taxon>
        <taxon>asterids</taxon>
        <taxon>campanulids</taxon>
        <taxon>Asterales</taxon>
        <taxon>Asteraceae</taxon>
        <taxon>Asteroideae</taxon>
        <taxon>Heliantheae alliance</taxon>
        <taxon>Millerieae</taxon>
        <taxon>Smallanthus</taxon>
    </lineage>
</organism>
<comment type="caution">
    <text evidence="1">The sequence shown here is derived from an EMBL/GenBank/DDBJ whole genome shotgun (WGS) entry which is preliminary data.</text>
</comment>
<accession>A0ACB9HU79</accession>
<name>A0ACB9HU79_9ASTR</name>
<dbReference type="Proteomes" id="UP001056120">
    <property type="component" value="Linkage Group LG11"/>
</dbReference>
<protein>
    <submittedName>
        <fullName evidence="1">Uncharacterized protein</fullName>
    </submittedName>
</protein>
<sequence>MPLETPTNIGDGKDDTWVTVKKWLDGQQKGHVVYVALGSEATVSKSELAELALGLELSGLPFFWALRKPVGSTKSNSVELPDRFLERTCHRGVVWTSWVPQLQILSHESVGGFLTHCGLSSIVEALMFGRPLIMLPIFGDQFLNARVVVDKHVGIHVPRNEEDGSFTKESVARSVRSVVVDDEGKIYKAKAKELSEIFGDTKLEKKYIDHFIDYMEKERAAA</sequence>
<gene>
    <name evidence="1" type="ORF">L1987_33958</name>
</gene>
<reference evidence="1 2" key="2">
    <citation type="journal article" date="2022" name="Mol. Ecol. Resour.">
        <title>The genomes of chicory, endive, great burdock and yacon provide insights into Asteraceae paleo-polyploidization history and plant inulin production.</title>
        <authorList>
            <person name="Fan W."/>
            <person name="Wang S."/>
            <person name="Wang H."/>
            <person name="Wang A."/>
            <person name="Jiang F."/>
            <person name="Liu H."/>
            <person name="Zhao H."/>
            <person name="Xu D."/>
            <person name="Zhang Y."/>
        </authorList>
    </citation>
    <scope>NUCLEOTIDE SEQUENCE [LARGE SCALE GENOMIC DNA]</scope>
    <source>
        <strain evidence="2">cv. Yunnan</strain>
        <tissue evidence="1">Leaves</tissue>
    </source>
</reference>
<evidence type="ECO:0000313" key="2">
    <source>
        <dbReference type="Proteomes" id="UP001056120"/>
    </source>
</evidence>
<evidence type="ECO:0000313" key="1">
    <source>
        <dbReference type="EMBL" id="KAI3798680.1"/>
    </source>
</evidence>
<keyword evidence="2" id="KW-1185">Reference proteome</keyword>
<reference evidence="2" key="1">
    <citation type="journal article" date="2022" name="Mol. Ecol. Resour.">
        <title>The genomes of chicory, endive, great burdock and yacon provide insights into Asteraceae palaeo-polyploidization history and plant inulin production.</title>
        <authorList>
            <person name="Fan W."/>
            <person name="Wang S."/>
            <person name="Wang H."/>
            <person name="Wang A."/>
            <person name="Jiang F."/>
            <person name="Liu H."/>
            <person name="Zhao H."/>
            <person name="Xu D."/>
            <person name="Zhang Y."/>
        </authorList>
    </citation>
    <scope>NUCLEOTIDE SEQUENCE [LARGE SCALE GENOMIC DNA]</scope>
    <source>
        <strain evidence="2">cv. Yunnan</strain>
    </source>
</reference>
<proteinExistence type="predicted"/>
<dbReference type="EMBL" id="CM042028">
    <property type="protein sequence ID" value="KAI3798680.1"/>
    <property type="molecule type" value="Genomic_DNA"/>
</dbReference>